<sequence length="74" mass="8280">MGTVEKPTEERGLGEKRETGSGEEKFLLERPGVLCRKVPPREAEVTNMCTEHVGASTLDFDMRSTTDLTLERAR</sequence>
<keyword evidence="3" id="KW-1185">Reference proteome</keyword>
<name>A0A8T0QKM3_PANVG</name>
<dbReference type="EMBL" id="CM029049">
    <property type="protein sequence ID" value="KAG2570864.1"/>
    <property type="molecule type" value="Genomic_DNA"/>
</dbReference>
<protein>
    <submittedName>
        <fullName evidence="2">Uncharacterized protein</fullName>
    </submittedName>
</protein>
<dbReference type="AlphaFoldDB" id="A0A8T0QKM3"/>
<proteinExistence type="predicted"/>
<gene>
    <name evidence="2" type="ORF">PVAP13_7KG013727</name>
</gene>
<evidence type="ECO:0000256" key="1">
    <source>
        <dbReference type="SAM" id="MobiDB-lite"/>
    </source>
</evidence>
<feature type="region of interest" description="Disordered" evidence="1">
    <location>
        <begin position="1"/>
        <end position="25"/>
    </location>
</feature>
<reference evidence="2" key="1">
    <citation type="submission" date="2020-05" db="EMBL/GenBank/DDBJ databases">
        <title>WGS assembly of Panicum virgatum.</title>
        <authorList>
            <person name="Lovell J.T."/>
            <person name="Jenkins J."/>
            <person name="Shu S."/>
            <person name="Juenger T.E."/>
            <person name="Schmutz J."/>
        </authorList>
    </citation>
    <scope>NUCLEOTIDE SEQUENCE</scope>
    <source>
        <strain evidence="2">AP13</strain>
    </source>
</reference>
<organism evidence="2 3">
    <name type="scientific">Panicum virgatum</name>
    <name type="common">Blackwell switchgrass</name>
    <dbReference type="NCBI Taxonomy" id="38727"/>
    <lineage>
        <taxon>Eukaryota</taxon>
        <taxon>Viridiplantae</taxon>
        <taxon>Streptophyta</taxon>
        <taxon>Embryophyta</taxon>
        <taxon>Tracheophyta</taxon>
        <taxon>Spermatophyta</taxon>
        <taxon>Magnoliopsida</taxon>
        <taxon>Liliopsida</taxon>
        <taxon>Poales</taxon>
        <taxon>Poaceae</taxon>
        <taxon>PACMAD clade</taxon>
        <taxon>Panicoideae</taxon>
        <taxon>Panicodae</taxon>
        <taxon>Paniceae</taxon>
        <taxon>Panicinae</taxon>
        <taxon>Panicum</taxon>
        <taxon>Panicum sect. Hiantes</taxon>
    </lineage>
</organism>
<evidence type="ECO:0000313" key="3">
    <source>
        <dbReference type="Proteomes" id="UP000823388"/>
    </source>
</evidence>
<comment type="caution">
    <text evidence="2">The sequence shown here is derived from an EMBL/GenBank/DDBJ whole genome shotgun (WGS) entry which is preliminary data.</text>
</comment>
<dbReference type="Proteomes" id="UP000823388">
    <property type="component" value="Chromosome 7K"/>
</dbReference>
<accession>A0A8T0QKM3</accession>
<evidence type="ECO:0000313" key="2">
    <source>
        <dbReference type="EMBL" id="KAG2570864.1"/>
    </source>
</evidence>